<dbReference type="Proteomes" id="UP000428328">
    <property type="component" value="Chromosome"/>
</dbReference>
<dbReference type="AlphaFoldDB" id="A0A6I6JL63"/>
<keyword evidence="3" id="KW-1185">Reference proteome</keyword>
<evidence type="ECO:0000313" key="2">
    <source>
        <dbReference type="EMBL" id="QGY41718.1"/>
    </source>
</evidence>
<name>A0A6I6JL63_9BACT</name>
<sequence>MSATTYILIANSAVLLGLVGYLCFLASREAGLKKRARQIELLEEGHDG</sequence>
<dbReference type="KEGG" id="psel:GM415_16835"/>
<gene>
    <name evidence="2" type="ORF">GM415_16835</name>
</gene>
<keyword evidence="1" id="KW-0472">Membrane</keyword>
<accession>A0A6I6JL63</accession>
<evidence type="ECO:0000313" key="3">
    <source>
        <dbReference type="Proteomes" id="UP000428328"/>
    </source>
</evidence>
<dbReference type="NCBIfam" id="TIGR04391">
    <property type="entry name" value="CcmD_alt_fam"/>
    <property type="match status" value="1"/>
</dbReference>
<dbReference type="EMBL" id="CP046400">
    <property type="protein sequence ID" value="QGY41718.1"/>
    <property type="molecule type" value="Genomic_DNA"/>
</dbReference>
<reference evidence="2 3" key="1">
    <citation type="submission" date="2019-11" db="EMBL/GenBank/DDBJ databases">
        <authorList>
            <person name="Zheng R.K."/>
            <person name="Sun C.M."/>
        </authorList>
    </citation>
    <scope>NUCLEOTIDE SEQUENCE [LARGE SCALE GENOMIC DNA]</scope>
    <source>
        <strain evidence="2 3">SRB007</strain>
    </source>
</reference>
<protein>
    <submittedName>
        <fullName evidence="2">CcmD family protein</fullName>
    </submittedName>
</protein>
<evidence type="ECO:0000256" key="1">
    <source>
        <dbReference type="SAM" id="Phobius"/>
    </source>
</evidence>
<organism evidence="2 3">
    <name type="scientific">Pseudodesulfovibrio cashew</name>
    <dbReference type="NCBI Taxonomy" id="2678688"/>
    <lineage>
        <taxon>Bacteria</taxon>
        <taxon>Pseudomonadati</taxon>
        <taxon>Thermodesulfobacteriota</taxon>
        <taxon>Desulfovibrionia</taxon>
        <taxon>Desulfovibrionales</taxon>
        <taxon>Desulfovibrionaceae</taxon>
    </lineage>
</organism>
<keyword evidence="1" id="KW-1133">Transmembrane helix</keyword>
<feature type="transmembrane region" description="Helical" evidence="1">
    <location>
        <begin position="6"/>
        <end position="27"/>
    </location>
</feature>
<dbReference type="RefSeq" id="WP_158950237.1">
    <property type="nucleotide sequence ID" value="NZ_CP046400.1"/>
</dbReference>
<keyword evidence="1" id="KW-0812">Transmembrane</keyword>
<proteinExistence type="predicted"/>
<dbReference type="InterPro" id="IPR030888">
    <property type="entry name" value="Put_ccm"/>
</dbReference>